<dbReference type="PANTHER" id="PTHR21198">
    <property type="entry name" value="GLUTAMATE RACEMASE"/>
    <property type="match status" value="1"/>
</dbReference>
<keyword evidence="3" id="KW-0812">Transmembrane</keyword>
<dbReference type="NCBIfam" id="TIGR00035">
    <property type="entry name" value="asp_race"/>
    <property type="match status" value="1"/>
</dbReference>
<dbReference type="InterPro" id="IPR004380">
    <property type="entry name" value="Asp_race"/>
</dbReference>
<dbReference type="AlphaFoldDB" id="A0A0C9RQ22"/>
<dbReference type="PANTHER" id="PTHR21198:SF7">
    <property type="entry name" value="ASPARTATE-GLUTAMATE RACEMASE FAMILY"/>
    <property type="match status" value="1"/>
</dbReference>
<feature type="transmembrane region" description="Helical" evidence="3">
    <location>
        <begin position="287"/>
        <end position="309"/>
    </location>
</feature>
<protein>
    <submittedName>
        <fullName evidence="4">TSA: Wollemia nobilis Ref_Wollemi_Transcript_4047_2009 transcribed RNA sequence</fullName>
    </submittedName>
</protein>
<name>A0A0C9RQ22_9CONI</name>
<evidence type="ECO:0000256" key="1">
    <source>
        <dbReference type="ARBA" id="ARBA00007847"/>
    </source>
</evidence>
<comment type="similarity">
    <text evidence="1">Belongs to the aspartate/glutamate racemases family.</text>
</comment>
<dbReference type="SUPFAM" id="SSF53681">
    <property type="entry name" value="Aspartate/glutamate racemase"/>
    <property type="match status" value="2"/>
</dbReference>
<evidence type="ECO:0000256" key="2">
    <source>
        <dbReference type="ARBA" id="ARBA00023235"/>
    </source>
</evidence>
<evidence type="ECO:0000313" key="4">
    <source>
        <dbReference type="EMBL" id="JAG89086.1"/>
    </source>
</evidence>
<dbReference type="Pfam" id="PF01177">
    <property type="entry name" value="Asp_Glu_race"/>
    <property type="match status" value="1"/>
</dbReference>
<keyword evidence="3" id="KW-0472">Membrane</keyword>
<evidence type="ECO:0000256" key="3">
    <source>
        <dbReference type="SAM" id="Phobius"/>
    </source>
</evidence>
<organism evidence="4">
    <name type="scientific">Wollemia nobilis</name>
    <dbReference type="NCBI Taxonomy" id="56998"/>
    <lineage>
        <taxon>Eukaryota</taxon>
        <taxon>Viridiplantae</taxon>
        <taxon>Streptophyta</taxon>
        <taxon>Embryophyta</taxon>
        <taxon>Tracheophyta</taxon>
        <taxon>Spermatophyta</taxon>
        <taxon>Pinopsida</taxon>
        <taxon>Pinidae</taxon>
        <taxon>Conifers II</taxon>
        <taxon>Araucariales</taxon>
        <taxon>Araucariaceae</taxon>
        <taxon>Wollemia</taxon>
    </lineage>
</organism>
<dbReference type="EMBL" id="GCHU01004017">
    <property type="protein sequence ID" value="JAG89086.1"/>
    <property type="molecule type" value="Transcribed_RNA"/>
</dbReference>
<dbReference type="InterPro" id="IPR001920">
    <property type="entry name" value="Asp/Glu_race"/>
</dbReference>
<reference evidence="4" key="1">
    <citation type="submission" date="2015-02" db="EMBL/GenBank/DDBJ databases">
        <title>A transcriptome of Wollemia nobilis - a relic of Gondwana.</title>
        <authorList>
            <person name="Chia J.Y."/>
            <person name="Leong Y.S."/>
            <person name="Abdul Karim S."/>
            <person name="Wan Azmi N."/>
            <person name="Hercus R."/>
            <person name="Croft L."/>
        </authorList>
    </citation>
    <scope>NUCLEOTIDE SEQUENCE</scope>
    <source>
        <strain evidence="4">MaeBrown</strain>
        <tissue evidence="4">Leaf</tissue>
    </source>
</reference>
<keyword evidence="2" id="KW-0413">Isomerase</keyword>
<dbReference type="GO" id="GO:0047661">
    <property type="term" value="F:amino-acid racemase activity"/>
    <property type="evidence" value="ECO:0007669"/>
    <property type="project" value="InterPro"/>
</dbReference>
<proteinExistence type="inferred from homology"/>
<dbReference type="Gene3D" id="3.40.50.1860">
    <property type="match status" value="2"/>
</dbReference>
<keyword evidence="3" id="KW-1133">Transmembrane helix</keyword>
<sequence length="347" mass="38180">MTLQYSTTTAVHCPSSVCNNGEQQHVWRSIHRMGQQQRLLRQKCGILPKYGYCPLVAYAIKSSLLPETDESEKSLDFSGRSARMVAGSKRVFSQPNTVGILGGASVRSTADFVNKLVEWSWTEAEESLPLLLCSDPQLKKELSQSSALAGIEVQSRKSPDRANPAVAALREKIAFLESSGASCIVMPCHVSHAWYEELSQVCSVPFLHMGECVAQELKDANLKPIETGSNVKIGLLGTEATMRAGFYQEKLCNQGFEVVLPDKATMEHVVLPSLEAMHMKDIEGARILLRIALQVLLVRAVSIVVLASYDMRSLLTPDDPLLKKCLDPIDTLARATVKWSHSARNIT</sequence>
<dbReference type="InterPro" id="IPR015942">
    <property type="entry name" value="Asp/Glu/hydantoin_racemase"/>
</dbReference>
<accession>A0A0C9RQ22</accession>